<keyword evidence="3" id="KW-1185">Reference proteome</keyword>
<evidence type="ECO:0000256" key="1">
    <source>
        <dbReference type="SAM" id="MobiDB-lite"/>
    </source>
</evidence>
<dbReference type="AlphaFoldDB" id="A0A518B0X8"/>
<feature type="compositionally biased region" description="Polar residues" evidence="1">
    <location>
        <begin position="154"/>
        <end position="168"/>
    </location>
</feature>
<dbReference type="EMBL" id="CP036279">
    <property type="protein sequence ID" value="QDU60602.1"/>
    <property type="molecule type" value="Genomic_DNA"/>
</dbReference>
<sequence length="204" mass="21995">MYGTVLMVALTTVSFGHKKNCYGCYGGYSCGGYTAYSCSNYGCYGCSSGCYSGYSHGCYACSSCSVKKKECFLKKLFKKKNRCCDTCYSSCGGYSSCSTCYSSCAVTSYGCASSCGTSYEVVDPAPVMMEETESEPAPELKKAPAPKPAKKAEGSTSATRRVPSYTSTSRGSYRPISYRSSSYYSSAPVRRTYVSQPVVTYYGR</sequence>
<protein>
    <submittedName>
        <fullName evidence="2">Uncharacterized protein</fullName>
    </submittedName>
</protein>
<dbReference type="RefSeq" id="WP_145256704.1">
    <property type="nucleotide sequence ID" value="NZ_CP036279.1"/>
</dbReference>
<name>A0A518B0X8_9BACT</name>
<reference evidence="2 3" key="1">
    <citation type="submission" date="2019-02" db="EMBL/GenBank/DDBJ databases">
        <title>Deep-cultivation of Planctomycetes and their phenomic and genomic characterization uncovers novel biology.</title>
        <authorList>
            <person name="Wiegand S."/>
            <person name="Jogler M."/>
            <person name="Boedeker C."/>
            <person name="Pinto D."/>
            <person name="Vollmers J."/>
            <person name="Rivas-Marin E."/>
            <person name="Kohn T."/>
            <person name="Peeters S.H."/>
            <person name="Heuer A."/>
            <person name="Rast P."/>
            <person name="Oberbeckmann S."/>
            <person name="Bunk B."/>
            <person name="Jeske O."/>
            <person name="Meyerdierks A."/>
            <person name="Storesund J.E."/>
            <person name="Kallscheuer N."/>
            <person name="Luecker S."/>
            <person name="Lage O.M."/>
            <person name="Pohl T."/>
            <person name="Merkel B.J."/>
            <person name="Hornburger P."/>
            <person name="Mueller R.-W."/>
            <person name="Bruemmer F."/>
            <person name="Labrenz M."/>
            <person name="Spormann A.M."/>
            <person name="Op den Camp H."/>
            <person name="Overmann J."/>
            <person name="Amann R."/>
            <person name="Jetten M.S.M."/>
            <person name="Mascher T."/>
            <person name="Medema M.H."/>
            <person name="Devos D.P."/>
            <person name="Kaster A.-K."/>
            <person name="Ovreas L."/>
            <person name="Rohde M."/>
            <person name="Galperin M.Y."/>
            <person name="Jogler C."/>
        </authorList>
    </citation>
    <scope>NUCLEOTIDE SEQUENCE [LARGE SCALE GENOMIC DNA]</scope>
    <source>
        <strain evidence="2 3">Pan216</strain>
    </source>
</reference>
<organism evidence="2 3">
    <name type="scientific">Kolteria novifilia</name>
    <dbReference type="NCBI Taxonomy" id="2527975"/>
    <lineage>
        <taxon>Bacteria</taxon>
        <taxon>Pseudomonadati</taxon>
        <taxon>Planctomycetota</taxon>
        <taxon>Planctomycetia</taxon>
        <taxon>Kolteriales</taxon>
        <taxon>Kolteriaceae</taxon>
        <taxon>Kolteria</taxon>
    </lineage>
</organism>
<evidence type="ECO:0000313" key="2">
    <source>
        <dbReference type="EMBL" id="QDU60602.1"/>
    </source>
</evidence>
<gene>
    <name evidence="2" type="ORF">Pan216_14490</name>
</gene>
<evidence type="ECO:0000313" key="3">
    <source>
        <dbReference type="Proteomes" id="UP000317093"/>
    </source>
</evidence>
<feature type="region of interest" description="Disordered" evidence="1">
    <location>
        <begin position="130"/>
        <end position="176"/>
    </location>
</feature>
<accession>A0A518B0X8</accession>
<dbReference type="KEGG" id="knv:Pan216_14490"/>
<proteinExistence type="predicted"/>
<dbReference type="Proteomes" id="UP000317093">
    <property type="component" value="Chromosome"/>
</dbReference>